<accession>A0A5C7FE43</accession>
<dbReference type="RefSeq" id="WP_147930860.1">
    <property type="nucleotide sequence ID" value="NZ_VOXD01000015.1"/>
</dbReference>
<proteinExistence type="predicted"/>
<protein>
    <submittedName>
        <fullName evidence="1">Uncharacterized protein</fullName>
    </submittedName>
</protein>
<keyword evidence="2" id="KW-1185">Reference proteome</keyword>
<dbReference type="Proteomes" id="UP000321907">
    <property type="component" value="Unassembled WGS sequence"/>
</dbReference>
<dbReference type="AlphaFoldDB" id="A0A5C7FE43"/>
<dbReference type="EMBL" id="VOXD01000015">
    <property type="protein sequence ID" value="TXF89334.1"/>
    <property type="molecule type" value="Genomic_DNA"/>
</dbReference>
<gene>
    <name evidence="1" type="ORF">FUA23_11355</name>
</gene>
<evidence type="ECO:0000313" key="2">
    <source>
        <dbReference type="Proteomes" id="UP000321907"/>
    </source>
</evidence>
<name>A0A5C7FE43_9BACT</name>
<evidence type="ECO:0000313" key="1">
    <source>
        <dbReference type="EMBL" id="TXF89334.1"/>
    </source>
</evidence>
<sequence>MRNLYLLVFLYSISLLHEINAQSFDLGSTPPCIILKVDTSDIGFLTSEYEEIIRDFKFKYKGDILVFETGVNSGMKTTFLNVAKISLETKSLKIYKYQNGVLVGKKFLGLNGYVLQSIENIWLRIESTDYEIFPLSLGRGQDDKAYLIVSTKGNCSIYTRGVKIEDIPSVMQGEAGSALTLIKTLLIDALVD</sequence>
<reference evidence="1 2" key="1">
    <citation type="submission" date="2019-08" db="EMBL/GenBank/DDBJ databases">
        <title>Lewinella sp. strain SSH13 Genome sequencing and assembly.</title>
        <authorList>
            <person name="Kim I."/>
        </authorList>
    </citation>
    <scope>NUCLEOTIDE SEQUENCE [LARGE SCALE GENOMIC DNA]</scope>
    <source>
        <strain evidence="1 2">SSH13</strain>
    </source>
</reference>
<organism evidence="1 2">
    <name type="scientific">Neolewinella aurantiaca</name>
    <dbReference type="NCBI Taxonomy" id="2602767"/>
    <lineage>
        <taxon>Bacteria</taxon>
        <taxon>Pseudomonadati</taxon>
        <taxon>Bacteroidota</taxon>
        <taxon>Saprospiria</taxon>
        <taxon>Saprospirales</taxon>
        <taxon>Lewinellaceae</taxon>
        <taxon>Neolewinella</taxon>
    </lineage>
</organism>
<comment type="caution">
    <text evidence="1">The sequence shown here is derived from an EMBL/GenBank/DDBJ whole genome shotgun (WGS) entry which is preliminary data.</text>
</comment>